<evidence type="ECO:0000313" key="10">
    <source>
        <dbReference type="EMBL" id="GGC88843.1"/>
    </source>
</evidence>
<feature type="transmembrane region" description="Helical" evidence="8">
    <location>
        <begin position="495"/>
        <end position="518"/>
    </location>
</feature>
<evidence type="ECO:0000256" key="6">
    <source>
        <dbReference type="ARBA" id="ARBA00029447"/>
    </source>
</evidence>
<evidence type="ECO:0000259" key="9">
    <source>
        <dbReference type="PROSITE" id="PS50111"/>
    </source>
</evidence>
<evidence type="ECO:0000256" key="2">
    <source>
        <dbReference type="ARBA" id="ARBA00022692"/>
    </source>
</evidence>
<keyword evidence="2 8" id="KW-0812">Transmembrane</keyword>
<dbReference type="Gene3D" id="1.10.287.950">
    <property type="entry name" value="Methyl-accepting chemotaxis protein"/>
    <property type="match status" value="1"/>
</dbReference>
<dbReference type="EMBL" id="BMFF01000001">
    <property type="protein sequence ID" value="GGC88843.1"/>
    <property type="molecule type" value="Genomic_DNA"/>
</dbReference>
<evidence type="ECO:0000256" key="5">
    <source>
        <dbReference type="ARBA" id="ARBA00023224"/>
    </source>
</evidence>
<name>A0ABQ1P4P5_9GAMM</name>
<dbReference type="PANTHER" id="PTHR32089">
    <property type="entry name" value="METHYL-ACCEPTING CHEMOTAXIS PROTEIN MCPB"/>
    <property type="match status" value="1"/>
</dbReference>
<dbReference type="Pfam" id="PF00015">
    <property type="entry name" value="MCPsignal"/>
    <property type="match status" value="1"/>
</dbReference>
<dbReference type="PROSITE" id="PS50111">
    <property type="entry name" value="CHEMOTAXIS_TRANSDUC_2"/>
    <property type="match status" value="1"/>
</dbReference>
<comment type="caution">
    <text evidence="10">The sequence shown here is derived from an EMBL/GenBank/DDBJ whole genome shotgun (WGS) entry which is preliminary data.</text>
</comment>
<dbReference type="SUPFAM" id="SSF58104">
    <property type="entry name" value="Methyl-accepting chemotaxis protein (MCP) signaling domain"/>
    <property type="match status" value="1"/>
</dbReference>
<reference evidence="11" key="1">
    <citation type="journal article" date="2019" name="Int. J. Syst. Evol. Microbiol.">
        <title>The Global Catalogue of Microorganisms (GCM) 10K type strain sequencing project: providing services to taxonomists for standard genome sequencing and annotation.</title>
        <authorList>
            <consortium name="The Broad Institute Genomics Platform"/>
            <consortium name="The Broad Institute Genome Sequencing Center for Infectious Disease"/>
            <person name="Wu L."/>
            <person name="Ma J."/>
        </authorList>
    </citation>
    <scope>NUCLEOTIDE SEQUENCE [LARGE SCALE GENOMIC DNA]</scope>
    <source>
        <strain evidence="11">CGMCC 1.12482</strain>
    </source>
</reference>
<keyword evidence="11" id="KW-1185">Reference proteome</keyword>
<organism evidence="10 11">
    <name type="scientific">Halopseudomonas salina</name>
    <dbReference type="NCBI Taxonomy" id="1323744"/>
    <lineage>
        <taxon>Bacteria</taxon>
        <taxon>Pseudomonadati</taxon>
        <taxon>Pseudomonadota</taxon>
        <taxon>Gammaproteobacteria</taxon>
        <taxon>Pseudomonadales</taxon>
        <taxon>Pseudomonadaceae</taxon>
        <taxon>Halopseudomonas</taxon>
    </lineage>
</organism>
<keyword evidence="3 8" id="KW-1133">Transmembrane helix</keyword>
<keyword evidence="5 7" id="KW-0807">Transducer</keyword>
<keyword evidence="4 8" id="KW-0472">Membrane</keyword>
<feature type="domain" description="Methyl-accepting transducer" evidence="9">
    <location>
        <begin position="91"/>
        <end position="327"/>
    </location>
</feature>
<protein>
    <recommendedName>
        <fullName evidence="9">Methyl-accepting transducer domain-containing protein</fullName>
    </recommendedName>
</protein>
<evidence type="ECO:0000256" key="7">
    <source>
        <dbReference type="PROSITE-ProRule" id="PRU00284"/>
    </source>
</evidence>
<proteinExistence type="inferred from homology"/>
<evidence type="ECO:0000256" key="4">
    <source>
        <dbReference type="ARBA" id="ARBA00023136"/>
    </source>
</evidence>
<accession>A0ABQ1P4P5</accession>
<dbReference type="InterPro" id="IPR004090">
    <property type="entry name" value="Chemotax_Me-accpt_rcpt"/>
</dbReference>
<dbReference type="InterPro" id="IPR004089">
    <property type="entry name" value="MCPsignal_dom"/>
</dbReference>
<dbReference type="Proteomes" id="UP000638188">
    <property type="component" value="Unassembled WGS sequence"/>
</dbReference>
<dbReference type="SMART" id="SM00283">
    <property type="entry name" value="MA"/>
    <property type="match status" value="1"/>
</dbReference>
<sequence length="537" mass="58471">MFFIATLLSQTSGLLFGLSLVLAPVALLLAWQTRGAMSDNSPVLQRLQSINGETLDLSARDPASTGSHTGLNQVDELAGRLRDMMINFQQQCLRIAFTSAQSRLLADQAATDAKKQQDLSELVFQASEQTTSALQDVSSRASDITRMNSSNLDVARESSEQLGTARDQMLQISQSMSGFKDNITALDNTSGQIRQILKTVQDFSAQTNMLALNAAIEAARAGEQGRGFAVVADEVRNLSIKVGSAADQIGQLMEQMLTAMSGADKQTQSMQEQSDNAGNAVSTAAEQFEKMVCDFQKANDDLLMVSSALEQLTVTNSETHEHGSAIRDLSLTISRRMADSLAQTDTQRENTNQILQELCRFHLGQGNLEAATDKLMGRRHIIESELEDLQNKGVNVFDRHYTPISGTNPPKHDVSWADAYRKRVQPLLDEWDSQGQDGVIYMVPVDDHGYLGASRTVTSQAPTGDPRVDAAKSMHKRFVVAKGWELDNLNSCKRIGMGSFVLPGSTTIVFVLYVPLVVGGRRWGTLSAGILPQALGV</sequence>
<dbReference type="PANTHER" id="PTHR32089:SF112">
    <property type="entry name" value="LYSOZYME-LIKE PROTEIN-RELATED"/>
    <property type="match status" value="1"/>
</dbReference>
<evidence type="ECO:0000256" key="3">
    <source>
        <dbReference type="ARBA" id="ARBA00022989"/>
    </source>
</evidence>
<evidence type="ECO:0000313" key="11">
    <source>
        <dbReference type="Proteomes" id="UP000638188"/>
    </source>
</evidence>
<evidence type="ECO:0000256" key="1">
    <source>
        <dbReference type="ARBA" id="ARBA00004370"/>
    </source>
</evidence>
<comment type="subcellular location">
    <subcellularLocation>
        <location evidence="1">Membrane</location>
    </subcellularLocation>
</comment>
<comment type="similarity">
    <text evidence="6">Belongs to the methyl-accepting chemotaxis (MCP) protein family.</text>
</comment>
<evidence type="ECO:0000256" key="8">
    <source>
        <dbReference type="SAM" id="Phobius"/>
    </source>
</evidence>
<dbReference type="PRINTS" id="PR00260">
    <property type="entry name" value="CHEMTRNSDUCR"/>
</dbReference>
<gene>
    <name evidence="10" type="ORF">GCM10007418_05610</name>
</gene>